<sequence>MREAPEKASHTRSFEAALRRAGLLKKIQKIISAKDLTRDQESTTFAVPIQINDTTRDILETVSQVSPTGETIVL</sequence>
<evidence type="ECO:0000313" key="2">
    <source>
        <dbReference type="Proteomes" id="UP001500936"/>
    </source>
</evidence>
<dbReference type="Proteomes" id="UP001500936">
    <property type="component" value="Unassembled WGS sequence"/>
</dbReference>
<evidence type="ECO:0000313" key="1">
    <source>
        <dbReference type="EMBL" id="GAA4411975.1"/>
    </source>
</evidence>
<proteinExistence type="predicted"/>
<comment type="caution">
    <text evidence="1">The sequence shown here is derived from an EMBL/GenBank/DDBJ whole genome shotgun (WGS) entry which is preliminary data.</text>
</comment>
<name>A0ABP8KPU9_9BACT</name>
<organism evidence="1 2">
    <name type="scientific">Nibrella viscosa</name>
    <dbReference type="NCBI Taxonomy" id="1084524"/>
    <lineage>
        <taxon>Bacteria</taxon>
        <taxon>Pseudomonadati</taxon>
        <taxon>Bacteroidota</taxon>
        <taxon>Cytophagia</taxon>
        <taxon>Cytophagales</taxon>
        <taxon>Spirosomataceae</taxon>
        <taxon>Nibrella</taxon>
    </lineage>
</organism>
<accession>A0ABP8KPU9</accession>
<gene>
    <name evidence="1" type="ORF">GCM10023187_38510</name>
</gene>
<protein>
    <submittedName>
        <fullName evidence="1">Uncharacterized protein</fullName>
    </submittedName>
</protein>
<dbReference type="EMBL" id="BAABHB010000008">
    <property type="protein sequence ID" value="GAA4411975.1"/>
    <property type="molecule type" value="Genomic_DNA"/>
</dbReference>
<reference evidence="2" key="1">
    <citation type="journal article" date="2019" name="Int. J. Syst. Evol. Microbiol.">
        <title>The Global Catalogue of Microorganisms (GCM) 10K type strain sequencing project: providing services to taxonomists for standard genome sequencing and annotation.</title>
        <authorList>
            <consortium name="The Broad Institute Genomics Platform"/>
            <consortium name="The Broad Institute Genome Sequencing Center for Infectious Disease"/>
            <person name="Wu L."/>
            <person name="Ma J."/>
        </authorList>
    </citation>
    <scope>NUCLEOTIDE SEQUENCE [LARGE SCALE GENOMIC DNA]</scope>
    <source>
        <strain evidence="2">JCM 17925</strain>
    </source>
</reference>
<keyword evidence="2" id="KW-1185">Reference proteome</keyword>